<dbReference type="Pfam" id="PF08338">
    <property type="entry name" value="DUF1731"/>
    <property type="match status" value="1"/>
</dbReference>
<gene>
    <name evidence="4" type="ORF">D7I47_05725</name>
</gene>
<dbReference type="InterPro" id="IPR010099">
    <property type="entry name" value="SDR39U1"/>
</dbReference>
<evidence type="ECO:0000313" key="4">
    <source>
        <dbReference type="EMBL" id="AYF97805.1"/>
    </source>
</evidence>
<name>A0A387B9G1_9MICO</name>
<dbReference type="AlphaFoldDB" id="A0A387B9G1"/>
<dbReference type="NCBIfam" id="TIGR01777">
    <property type="entry name" value="yfcH"/>
    <property type="match status" value="1"/>
</dbReference>
<dbReference type="KEGG" id="lyd:D7I47_05725"/>
<accession>A0A387B9G1</accession>
<feature type="domain" description="DUF1731" evidence="3">
    <location>
        <begin position="248"/>
        <end position="295"/>
    </location>
</feature>
<proteinExistence type="inferred from homology"/>
<dbReference type="InterPro" id="IPR036291">
    <property type="entry name" value="NAD(P)-bd_dom_sf"/>
</dbReference>
<feature type="domain" description="NAD-dependent epimerase/dehydratase" evidence="2">
    <location>
        <begin position="3"/>
        <end position="218"/>
    </location>
</feature>
<dbReference type="Gene3D" id="3.40.50.720">
    <property type="entry name" value="NAD(P)-binding Rossmann-like Domain"/>
    <property type="match status" value="1"/>
</dbReference>
<dbReference type="PANTHER" id="PTHR11092:SF0">
    <property type="entry name" value="EPIMERASE FAMILY PROTEIN SDR39U1"/>
    <property type="match status" value="1"/>
</dbReference>
<comment type="similarity">
    <text evidence="1">Belongs to the NAD(P)-dependent epimerase/dehydratase family. SDR39U1 subfamily.</text>
</comment>
<dbReference type="SUPFAM" id="SSF51735">
    <property type="entry name" value="NAD(P)-binding Rossmann-fold domains"/>
    <property type="match status" value="1"/>
</dbReference>
<dbReference type="PANTHER" id="PTHR11092">
    <property type="entry name" value="SUGAR NUCLEOTIDE EPIMERASE RELATED"/>
    <property type="match status" value="1"/>
</dbReference>
<sequence>MRVVVGGASGMIGGALFAALRERGDRVVALVRRAARGGDEVAWDPASGHLDSAALAGADAVVNLSGASISRLPWTRRYRREILASRITATTALVGALHEAARAGAPVPVLVSGSAVGFYGNRPGERLDESSAAGGGFLAETVRAWEVAALEAPEQTRVALARTGLVIGPAGATAPLRVIARLGLAGPLGSGRQRWPWISLADEVGALVHLIDAPVAGPVNLVAPDAAPASEVIRAVAAHEHRPYWLPAPAFAISAALGAAGRELLLADQDIEPAVLTASGYRFRHRTVAEAVAALPS</sequence>
<evidence type="ECO:0000313" key="5">
    <source>
        <dbReference type="Proteomes" id="UP000278886"/>
    </source>
</evidence>
<dbReference type="InterPro" id="IPR013549">
    <property type="entry name" value="DUF1731"/>
</dbReference>
<dbReference type="InterPro" id="IPR001509">
    <property type="entry name" value="Epimerase_deHydtase"/>
</dbReference>
<dbReference type="Proteomes" id="UP000278886">
    <property type="component" value="Chromosome"/>
</dbReference>
<dbReference type="OrthoDB" id="9801773at2"/>
<dbReference type="Pfam" id="PF01370">
    <property type="entry name" value="Epimerase"/>
    <property type="match status" value="1"/>
</dbReference>
<dbReference type="EMBL" id="CP032630">
    <property type="protein sequence ID" value="AYF97805.1"/>
    <property type="molecule type" value="Genomic_DNA"/>
</dbReference>
<organism evidence="4 5">
    <name type="scientific">Protaetiibacter intestinalis</name>
    <dbReference type="NCBI Taxonomy" id="2419774"/>
    <lineage>
        <taxon>Bacteria</taxon>
        <taxon>Bacillati</taxon>
        <taxon>Actinomycetota</taxon>
        <taxon>Actinomycetes</taxon>
        <taxon>Micrococcales</taxon>
        <taxon>Microbacteriaceae</taxon>
        <taxon>Protaetiibacter</taxon>
    </lineage>
</organism>
<reference evidence="5" key="1">
    <citation type="submission" date="2018-09" db="EMBL/GenBank/DDBJ databases">
        <title>Genome sequencing of strain 2DFWR-13.</title>
        <authorList>
            <person name="Heo J."/>
            <person name="Kim S.-J."/>
            <person name="Kwon S.-W."/>
        </authorList>
    </citation>
    <scope>NUCLEOTIDE SEQUENCE [LARGE SCALE GENOMIC DNA]</scope>
    <source>
        <strain evidence="5">2DFWR-13</strain>
    </source>
</reference>
<evidence type="ECO:0000259" key="3">
    <source>
        <dbReference type="Pfam" id="PF08338"/>
    </source>
</evidence>
<evidence type="ECO:0000256" key="1">
    <source>
        <dbReference type="ARBA" id="ARBA00009353"/>
    </source>
</evidence>
<keyword evidence="5" id="KW-1185">Reference proteome</keyword>
<evidence type="ECO:0000259" key="2">
    <source>
        <dbReference type="Pfam" id="PF01370"/>
    </source>
</evidence>
<protein>
    <submittedName>
        <fullName evidence="4">TIGR01777 family protein</fullName>
    </submittedName>
</protein>
<dbReference type="RefSeq" id="WP_120762154.1">
    <property type="nucleotide sequence ID" value="NZ_CP032630.1"/>
</dbReference>